<keyword evidence="3" id="KW-1185">Reference proteome</keyword>
<evidence type="ECO:0000313" key="3">
    <source>
        <dbReference type="Proteomes" id="UP000516260"/>
    </source>
</evidence>
<evidence type="ECO:0000259" key="1">
    <source>
        <dbReference type="Pfam" id="PF03129"/>
    </source>
</evidence>
<dbReference type="PANTHER" id="PTHR10745">
    <property type="entry name" value="GLYCYL-TRNA SYNTHETASE/DNA POLYMERASE SUBUNIT GAMMA-2"/>
    <property type="match status" value="1"/>
</dbReference>
<accession>A0A4Z2B2W2</accession>
<dbReference type="InterPro" id="IPR027031">
    <property type="entry name" value="Gly-tRNA_synthase/POLG2"/>
</dbReference>
<dbReference type="PANTHER" id="PTHR10745:SF8">
    <property type="entry name" value="DNA POLYMERASE SUBUNIT GAMMA-2, MITOCHONDRIAL"/>
    <property type="match status" value="1"/>
</dbReference>
<dbReference type="Proteomes" id="UP000516260">
    <property type="component" value="Chromosome 8"/>
</dbReference>
<dbReference type="InterPro" id="IPR045864">
    <property type="entry name" value="aa-tRNA-synth_II/BPL/LPL"/>
</dbReference>
<comment type="caution">
    <text evidence="2">The sequence shown here is derived from an EMBL/GenBank/DDBJ whole genome shotgun (WGS) entry which is preliminary data.</text>
</comment>
<dbReference type="SUPFAM" id="SSF55681">
    <property type="entry name" value="Class II aaRS and biotin synthetases"/>
    <property type="match status" value="1"/>
</dbReference>
<sequence>MFPRCAINYICPSVWRRRYLPELVLILQRPRRCCSSAPQNLGQVEPLLQLCVDSYYISPGQTNMELFQHGLSCSYGPLGMGLRRNLLDQWWRSLTTSSDQVFGIKTLNCSQNPPLGGAGPLGMVDLDNVAQILGRKELSREELIQQVQELLQRSPFMRTSFFQGALDQFEPSLALVNRRLPFGLAETGLCFQPPGSSGCPGEATLTSLVWFCSPRTSGQWLDHWTRQRLKWWRNFALSPSNFSSRELPEEETEAPVSRGLSIFYRFPWGQKPIETLSLRGNAELLHVHKGSKVQGRDGRKTVPHVVTVTGKVDLGMMAFLSDSLQQLSKVGNSKHGLQQRKVLKLHPALAPVKVALELGRGATAELRQLCEGLMQELKEAGVCVWPGHLKTQAAPLEQMMAKYDEMGVLFTVVASDSTLENGLLQVRSRDTTIKETVHVSETTSYICRHISAAHSL</sequence>
<dbReference type="AlphaFoldDB" id="A0A4Z2B2W2"/>
<organism evidence="2 3">
    <name type="scientific">Takifugu bimaculatus</name>
    <dbReference type="NCBI Taxonomy" id="433685"/>
    <lineage>
        <taxon>Eukaryota</taxon>
        <taxon>Metazoa</taxon>
        <taxon>Chordata</taxon>
        <taxon>Craniata</taxon>
        <taxon>Vertebrata</taxon>
        <taxon>Euteleostomi</taxon>
        <taxon>Actinopterygii</taxon>
        <taxon>Neopterygii</taxon>
        <taxon>Teleostei</taxon>
        <taxon>Neoteleostei</taxon>
        <taxon>Acanthomorphata</taxon>
        <taxon>Eupercaria</taxon>
        <taxon>Tetraodontiformes</taxon>
        <taxon>Tetradontoidea</taxon>
        <taxon>Tetraodontidae</taxon>
        <taxon>Takifugu</taxon>
    </lineage>
</organism>
<dbReference type="InterPro" id="IPR004154">
    <property type="entry name" value="Anticodon-bd"/>
</dbReference>
<protein>
    <recommendedName>
        <fullName evidence="1">Anticodon-binding domain-containing protein</fullName>
    </recommendedName>
</protein>
<evidence type="ECO:0000313" key="2">
    <source>
        <dbReference type="EMBL" id="TNM86149.1"/>
    </source>
</evidence>
<reference evidence="2 3" key="1">
    <citation type="submission" date="2019-04" db="EMBL/GenBank/DDBJ databases">
        <title>The sequence and de novo assembly of Takifugu bimaculatus genome using PacBio and Hi-C technologies.</title>
        <authorList>
            <person name="Xu P."/>
            <person name="Liu B."/>
            <person name="Zhou Z."/>
        </authorList>
    </citation>
    <scope>NUCLEOTIDE SEQUENCE [LARGE SCALE GENOMIC DNA]</scope>
    <source>
        <strain evidence="2">TB-2018</strain>
        <tissue evidence="2">Muscle</tissue>
    </source>
</reference>
<dbReference type="GO" id="GO:0005739">
    <property type="term" value="C:mitochondrion"/>
    <property type="evidence" value="ECO:0007669"/>
    <property type="project" value="TreeGrafter"/>
</dbReference>
<feature type="domain" description="Anticodon-binding" evidence="1">
    <location>
        <begin position="363"/>
        <end position="446"/>
    </location>
</feature>
<name>A0A4Z2B2W2_9TELE</name>
<gene>
    <name evidence="2" type="ORF">fugu_008420</name>
</gene>
<dbReference type="Gene3D" id="3.40.50.800">
    <property type="entry name" value="Anticodon-binding domain"/>
    <property type="match status" value="1"/>
</dbReference>
<dbReference type="SUPFAM" id="SSF52954">
    <property type="entry name" value="Class II aaRS ABD-related"/>
    <property type="match status" value="1"/>
</dbReference>
<proteinExistence type="predicted"/>
<dbReference type="Pfam" id="PF03129">
    <property type="entry name" value="HGTP_anticodon"/>
    <property type="match status" value="1"/>
</dbReference>
<dbReference type="GO" id="GO:0006264">
    <property type="term" value="P:mitochondrial DNA replication"/>
    <property type="evidence" value="ECO:0007669"/>
    <property type="project" value="TreeGrafter"/>
</dbReference>
<dbReference type="Gene3D" id="3.30.930.10">
    <property type="entry name" value="Bira Bifunctional Protein, Domain 2"/>
    <property type="match status" value="1"/>
</dbReference>
<dbReference type="EMBL" id="SWLE01000021">
    <property type="protein sequence ID" value="TNM86149.1"/>
    <property type="molecule type" value="Genomic_DNA"/>
</dbReference>
<dbReference type="InterPro" id="IPR036621">
    <property type="entry name" value="Anticodon-bd_dom_sf"/>
</dbReference>